<dbReference type="Proteomes" id="UP001215598">
    <property type="component" value="Unassembled WGS sequence"/>
</dbReference>
<proteinExistence type="predicted"/>
<keyword evidence="3" id="KW-1185">Reference proteome</keyword>
<dbReference type="AlphaFoldDB" id="A0AAD7I2J0"/>
<evidence type="ECO:0000313" key="3">
    <source>
        <dbReference type="Proteomes" id="UP001215598"/>
    </source>
</evidence>
<keyword evidence="1" id="KW-0812">Transmembrane</keyword>
<evidence type="ECO:0000256" key="1">
    <source>
        <dbReference type="SAM" id="Phobius"/>
    </source>
</evidence>
<accession>A0AAD7I2J0</accession>
<gene>
    <name evidence="2" type="ORF">B0H16DRAFT_1732508</name>
</gene>
<evidence type="ECO:0000313" key="2">
    <source>
        <dbReference type="EMBL" id="KAJ7732990.1"/>
    </source>
</evidence>
<sequence length="124" mass="13952">MDLRARTRALGTLPTPPTRGCLPASTAYPFLSTAHKSERKSDERAITLRRVGTRNRVRFPSVLLARTSRIAFCFCLVSTLFSSFLHGVAQYYSYSHRTLLLAPPADRSLPTPTYAYLPRHRRAG</sequence>
<organism evidence="2 3">
    <name type="scientific">Mycena metata</name>
    <dbReference type="NCBI Taxonomy" id="1033252"/>
    <lineage>
        <taxon>Eukaryota</taxon>
        <taxon>Fungi</taxon>
        <taxon>Dikarya</taxon>
        <taxon>Basidiomycota</taxon>
        <taxon>Agaricomycotina</taxon>
        <taxon>Agaricomycetes</taxon>
        <taxon>Agaricomycetidae</taxon>
        <taxon>Agaricales</taxon>
        <taxon>Marasmiineae</taxon>
        <taxon>Mycenaceae</taxon>
        <taxon>Mycena</taxon>
    </lineage>
</organism>
<dbReference type="EMBL" id="JARKIB010000141">
    <property type="protein sequence ID" value="KAJ7732990.1"/>
    <property type="molecule type" value="Genomic_DNA"/>
</dbReference>
<evidence type="ECO:0008006" key="4">
    <source>
        <dbReference type="Google" id="ProtNLM"/>
    </source>
</evidence>
<feature type="transmembrane region" description="Helical" evidence="1">
    <location>
        <begin position="70"/>
        <end position="92"/>
    </location>
</feature>
<protein>
    <recommendedName>
        <fullName evidence="4">Transmembrane protein</fullName>
    </recommendedName>
</protein>
<comment type="caution">
    <text evidence="2">The sequence shown here is derived from an EMBL/GenBank/DDBJ whole genome shotgun (WGS) entry which is preliminary data.</text>
</comment>
<keyword evidence="1" id="KW-1133">Transmembrane helix</keyword>
<keyword evidence="1" id="KW-0472">Membrane</keyword>
<reference evidence="2" key="1">
    <citation type="submission" date="2023-03" db="EMBL/GenBank/DDBJ databases">
        <title>Massive genome expansion in bonnet fungi (Mycena s.s.) driven by repeated elements and novel gene families across ecological guilds.</title>
        <authorList>
            <consortium name="Lawrence Berkeley National Laboratory"/>
            <person name="Harder C.B."/>
            <person name="Miyauchi S."/>
            <person name="Viragh M."/>
            <person name="Kuo A."/>
            <person name="Thoen E."/>
            <person name="Andreopoulos B."/>
            <person name="Lu D."/>
            <person name="Skrede I."/>
            <person name="Drula E."/>
            <person name="Henrissat B."/>
            <person name="Morin E."/>
            <person name="Kohler A."/>
            <person name="Barry K."/>
            <person name="LaButti K."/>
            <person name="Morin E."/>
            <person name="Salamov A."/>
            <person name="Lipzen A."/>
            <person name="Mereny Z."/>
            <person name="Hegedus B."/>
            <person name="Baldrian P."/>
            <person name="Stursova M."/>
            <person name="Weitz H."/>
            <person name="Taylor A."/>
            <person name="Grigoriev I.V."/>
            <person name="Nagy L.G."/>
            <person name="Martin F."/>
            <person name="Kauserud H."/>
        </authorList>
    </citation>
    <scope>NUCLEOTIDE SEQUENCE</scope>
    <source>
        <strain evidence="2">CBHHK182m</strain>
    </source>
</reference>
<name>A0AAD7I2J0_9AGAR</name>